<gene>
    <name evidence="2" type="ORF">SNAT2548_LOCUS32617</name>
</gene>
<protein>
    <submittedName>
        <fullName evidence="2">Uncharacterized protein</fullName>
    </submittedName>
</protein>
<dbReference type="EMBL" id="CAJNDS010002718">
    <property type="protein sequence ID" value="CAE7572403.1"/>
    <property type="molecule type" value="Genomic_DNA"/>
</dbReference>
<reference evidence="2" key="1">
    <citation type="submission" date="2021-02" db="EMBL/GenBank/DDBJ databases">
        <authorList>
            <person name="Dougan E. K."/>
            <person name="Rhodes N."/>
            <person name="Thang M."/>
            <person name="Chan C."/>
        </authorList>
    </citation>
    <scope>NUCLEOTIDE SEQUENCE</scope>
</reference>
<evidence type="ECO:0000256" key="1">
    <source>
        <dbReference type="SAM" id="Phobius"/>
    </source>
</evidence>
<feature type="transmembrane region" description="Helical" evidence="1">
    <location>
        <begin position="29"/>
        <end position="51"/>
    </location>
</feature>
<keyword evidence="1" id="KW-0812">Transmembrane</keyword>
<accession>A0A812UMU8</accession>
<organism evidence="2 3">
    <name type="scientific">Symbiodinium natans</name>
    <dbReference type="NCBI Taxonomy" id="878477"/>
    <lineage>
        <taxon>Eukaryota</taxon>
        <taxon>Sar</taxon>
        <taxon>Alveolata</taxon>
        <taxon>Dinophyceae</taxon>
        <taxon>Suessiales</taxon>
        <taxon>Symbiodiniaceae</taxon>
        <taxon>Symbiodinium</taxon>
    </lineage>
</organism>
<keyword evidence="3" id="KW-1185">Reference proteome</keyword>
<dbReference type="AlphaFoldDB" id="A0A812UMU8"/>
<comment type="caution">
    <text evidence="2">The sequence shown here is derived from an EMBL/GenBank/DDBJ whole genome shotgun (WGS) entry which is preliminary data.</text>
</comment>
<keyword evidence="1" id="KW-0472">Membrane</keyword>
<proteinExistence type="predicted"/>
<sequence length="231" mass="25085">MPAIAGISISLVMVLQAYSYGIQSDLLEGAPWGTLGVGTAVLVAFSAMVWVPRPCWRPGGLSNADPKEPLLDSPTRSPLDDDEFLAEAEEAPGRLLREEALERRPRRRVKGGLSHAANFRMMRRAQKITASWAAVLSANGMRLVVNGQVMLVRLEGRQLYVDSEAVPLQEIALQLDGRVLIILLTDACHAQGFRSFQIDLDDAEAAVELALTLKVLRAESDTGAGVGWLID</sequence>
<dbReference type="Proteomes" id="UP000604046">
    <property type="component" value="Unassembled WGS sequence"/>
</dbReference>
<name>A0A812UMU8_9DINO</name>
<feature type="non-terminal residue" evidence="2">
    <location>
        <position position="1"/>
    </location>
</feature>
<dbReference type="OrthoDB" id="10466161at2759"/>
<evidence type="ECO:0000313" key="3">
    <source>
        <dbReference type="Proteomes" id="UP000604046"/>
    </source>
</evidence>
<keyword evidence="1" id="KW-1133">Transmembrane helix</keyword>
<evidence type="ECO:0000313" key="2">
    <source>
        <dbReference type="EMBL" id="CAE7572403.1"/>
    </source>
</evidence>